<evidence type="ECO:0008006" key="4">
    <source>
        <dbReference type="Google" id="ProtNLM"/>
    </source>
</evidence>
<dbReference type="Proteomes" id="UP000184267">
    <property type="component" value="Unassembled WGS sequence"/>
</dbReference>
<dbReference type="Gene3D" id="1.10.238.10">
    <property type="entry name" value="EF-hand"/>
    <property type="match status" value="1"/>
</dbReference>
<dbReference type="SUPFAM" id="SSF47473">
    <property type="entry name" value="EF-hand"/>
    <property type="match status" value="1"/>
</dbReference>
<evidence type="ECO:0000313" key="2">
    <source>
        <dbReference type="EMBL" id="OJT09614.1"/>
    </source>
</evidence>
<dbReference type="AlphaFoldDB" id="A0A1M2VPT6"/>
<proteinExistence type="predicted"/>
<evidence type="ECO:0000256" key="1">
    <source>
        <dbReference type="SAM" id="MobiDB-lite"/>
    </source>
</evidence>
<name>A0A1M2VPT6_TRAPU</name>
<feature type="compositionally biased region" description="Acidic residues" evidence="1">
    <location>
        <begin position="174"/>
        <end position="188"/>
    </location>
</feature>
<feature type="compositionally biased region" description="Acidic residues" evidence="1">
    <location>
        <begin position="196"/>
        <end position="212"/>
    </location>
</feature>
<gene>
    <name evidence="2" type="ORF">TRAPUB_13921</name>
</gene>
<dbReference type="InterPro" id="IPR011992">
    <property type="entry name" value="EF-hand-dom_pair"/>
</dbReference>
<feature type="compositionally biased region" description="Basic and acidic residues" evidence="1">
    <location>
        <begin position="25"/>
        <end position="39"/>
    </location>
</feature>
<organism evidence="2 3">
    <name type="scientific">Trametes pubescens</name>
    <name type="common">White-rot fungus</name>
    <dbReference type="NCBI Taxonomy" id="154538"/>
    <lineage>
        <taxon>Eukaryota</taxon>
        <taxon>Fungi</taxon>
        <taxon>Dikarya</taxon>
        <taxon>Basidiomycota</taxon>
        <taxon>Agaricomycotina</taxon>
        <taxon>Agaricomycetes</taxon>
        <taxon>Polyporales</taxon>
        <taxon>Polyporaceae</taxon>
        <taxon>Trametes</taxon>
    </lineage>
</organism>
<accession>A0A1M2VPT6</accession>
<comment type="caution">
    <text evidence="2">The sequence shown here is derived from an EMBL/GenBank/DDBJ whole genome shotgun (WGS) entry which is preliminary data.</text>
</comment>
<dbReference type="OMA" id="CAILLEH"/>
<dbReference type="OrthoDB" id="2530165at2759"/>
<feature type="region of interest" description="Disordered" evidence="1">
    <location>
        <begin position="25"/>
        <end position="50"/>
    </location>
</feature>
<feature type="region of interest" description="Disordered" evidence="1">
    <location>
        <begin position="155"/>
        <end position="246"/>
    </location>
</feature>
<feature type="compositionally biased region" description="Acidic residues" evidence="1">
    <location>
        <begin position="158"/>
        <end position="167"/>
    </location>
</feature>
<protein>
    <recommendedName>
        <fullName evidence="4">EF-hand domain-containing protein</fullName>
    </recommendedName>
</protein>
<dbReference type="EMBL" id="MNAD01000895">
    <property type="protein sequence ID" value="OJT09614.1"/>
    <property type="molecule type" value="Genomic_DNA"/>
</dbReference>
<reference evidence="2 3" key="1">
    <citation type="submission" date="2016-10" db="EMBL/GenBank/DDBJ databases">
        <title>Genome sequence of the basidiomycete white-rot fungus Trametes pubescens.</title>
        <authorList>
            <person name="Makela M.R."/>
            <person name="Granchi Z."/>
            <person name="Peng M."/>
            <person name="De Vries R.P."/>
            <person name="Grigoriev I."/>
            <person name="Riley R."/>
            <person name="Hilden K."/>
        </authorList>
    </citation>
    <scope>NUCLEOTIDE SEQUENCE [LARGE SCALE GENOMIC DNA]</scope>
    <source>
        <strain evidence="2 3">FBCC735</strain>
    </source>
</reference>
<keyword evidence="3" id="KW-1185">Reference proteome</keyword>
<sequence length="331" mass="35478">MADDELDPGYAALPQELQERIDDALDEALKDSATDAEPAHKRRKLDHSPAPGGFVAGGFIPDSPAANGFIVDEPYSGGGFVRDESPVAGERQTYIPFSLIPTALQLLDLQPDDEDVLAVFRNAATGWGGERSEGEDEDALVSRKDWRAVCAALLDSGSGDEDEDVDMDDRSGDAAEDGLEEAASDSGEDFVQSESGAEESLDGSDEEYEEDGGGFVRTKTAKKGGKVATERQAARKTRSTAATADGEAHALSARQKAECRAAFALFFPDVQEDELGKQRIAIKDITRVAKLLKEKITAEETVEMLEAFSSAADKTMGLSDFERMMISAKLA</sequence>
<evidence type="ECO:0000313" key="3">
    <source>
        <dbReference type="Proteomes" id="UP000184267"/>
    </source>
</evidence>